<protein>
    <submittedName>
        <fullName evidence="4">Tail spike protein</fullName>
    </submittedName>
</protein>
<dbReference type="Proteomes" id="UP000030206">
    <property type="component" value="Segment"/>
</dbReference>
<proteinExistence type="predicted"/>
<reference evidence="4 5" key="1">
    <citation type="submission" date="2014-07" db="EMBL/GenBank/DDBJ databases">
        <title>Complete Genome of Bacillus megaterium Myophage Mater.</title>
        <authorList>
            <person name="Lancaster J.C."/>
            <person name="Hodde M.K."/>
            <person name="Hernandez A.C."/>
            <person name="Everett G.F.K."/>
        </authorList>
    </citation>
    <scope>NUCLEOTIDE SEQUENCE [LARGE SCALE GENOMIC DNA]</scope>
</reference>
<dbReference type="InterPro" id="IPR011050">
    <property type="entry name" value="Pectin_lyase_fold/virulence"/>
</dbReference>
<dbReference type="SUPFAM" id="SSF51126">
    <property type="entry name" value="Pectin lyase-like"/>
    <property type="match status" value="1"/>
</dbReference>
<dbReference type="InterPro" id="IPR012334">
    <property type="entry name" value="Pectin_lyas_fold"/>
</dbReference>
<dbReference type="OrthoDB" id="705at10239"/>
<name>A0A0A0RS36_9CAUD</name>
<keyword evidence="5" id="KW-1185">Reference proteome</keyword>
<feature type="domain" description="Rhamnogalacturonase A/B/Epimerase-like pectate lyase" evidence="3">
    <location>
        <begin position="41"/>
        <end position="135"/>
    </location>
</feature>
<keyword evidence="2" id="KW-0946">Virion</keyword>
<evidence type="ECO:0000259" key="3">
    <source>
        <dbReference type="Pfam" id="PF12708"/>
    </source>
</evidence>
<dbReference type="GO" id="GO:0051701">
    <property type="term" value="P:biological process involved in interaction with host"/>
    <property type="evidence" value="ECO:0007669"/>
    <property type="project" value="UniProtKB-ARBA"/>
</dbReference>
<evidence type="ECO:0000256" key="2">
    <source>
        <dbReference type="ARBA" id="ARBA00022844"/>
    </source>
</evidence>
<accession>A0A0A0RS36</accession>
<sequence length="663" mass="71379">MLERPDYFMIGDDIKQRFVDILDNLTKVNNRNAYYAIPEAFGAVGDGVADDTKALQDTINAVQGTGAIIILRPGAKYKITATLEITGGIVFKGDSQNRPRIFSTTQTFTGINIAGTLVGSTSLAASATINTNYIDVADASNIKAGNLIEIVSNESWYHDAREESTDARRAELHRVESVTDKRVYLNDALFDSYVLPTETVTVTIWTPIRVDMRDMELALTKYGGNTDSIRKVGIQLDHTIDAHLENVYVTDAQNAGITIKHSYRPVVKGGITSGANNYFSGYGVQIVGCTLARVHDRFITASRRGVDVSGFSIPSHHTVVEGCTVVGSGYNSMGTKYGFLDNHGTGAYCGGIGTHGPADHTIIRNNNFQYLHTAIIDRSRNTVAEENYFIGDFAKPLIDASFGENNIYRNNICVDNLAGLKKTVVSDGGANINSRKAPAFIRMQATALANGSTGGFTHIEGNFAMVQDTFIEFYGEAADPTVPTLKNYTIKDNTVYFSPVAGADPAYFINNKTVNNASILMSGSIFKNNSWKRTSGSGAVYMFGKVDPRQATEVDGPKAYSFYMTDDSVSSVFLGNSNLFYARMIVDAGGSTGGAYGCVRIGQANTGTNDIGTSNNIAAVAGVPNGTTGTDGKLNLAIQDGILYVENRLGSTQRIMVTVMNAV</sequence>
<dbReference type="Gene3D" id="2.160.20.10">
    <property type="entry name" value="Single-stranded right-handed beta-helix, Pectin lyase-like"/>
    <property type="match status" value="1"/>
</dbReference>
<evidence type="ECO:0000313" key="5">
    <source>
        <dbReference type="Proteomes" id="UP000030206"/>
    </source>
</evidence>
<dbReference type="InterPro" id="IPR006626">
    <property type="entry name" value="PbH1"/>
</dbReference>
<organism evidence="4 5">
    <name type="scientific">Bacillus phage Mater</name>
    <dbReference type="NCBI Taxonomy" id="1540090"/>
    <lineage>
        <taxon>Viruses</taxon>
        <taxon>Duplodnaviria</taxon>
        <taxon>Heunggongvirae</taxon>
        <taxon>Uroviricota</taxon>
        <taxon>Caudoviricetes</taxon>
        <taxon>Herelleviridae</taxon>
        <taxon>Bastillevirinae</taxon>
        <taxon>Matervirus</taxon>
        <taxon>Matervirus mater</taxon>
    </lineage>
</organism>
<dbReference type="GO" id="GO:0044423">
    <property type="term" value="C:virion component"/>
    <property type="evidence" value="ECO:0007669"/>
    <property type="project" value="UniProtKB-KW"/>
</dbReference>
<evidence type="ECO:0000256" key="1">
    <source>
        <dbReference type="ARBA" id="ARBA00004328"/>
    </source>
</evidence>
<evidence type="ECO:0000313" key="4">
    <source>
        <dbReference type="EMBL" id="AIW03306.1"/>
    </source>
</evidence>
<comment type="subcellular location">
    <subcellularLocation>
        <location evidence="1">Virion</location>
    </subcellularLocation>
</comment>
<dbReference type="EMBL" id="KM236245">
    <property type="protein sequence ID" value="AIW03306.1"/>
    <property type="molecule type" value="Genomic_DNA"/>
</dbReference>
<dbReference type="SMART" id="SM00710">
    <property type="entry name" value="PbH1"/>
    <property type="match status" value="6"/>
</dbReference>
<dbReference type="Pfam" id="PF12708">
    <property type="entry name" value="Pect-lyase_RHGA_epim"/>
    <property type="match status" value="1"/>
</dbReference>
<gene>
    <name evidence="4" type="ORF">CPT_Mater149</name>
</gene>
<dbReference type="InterPro" id="IPR024535">
    <property type="entry name" value="RHGA/B-epi-like_pectate_lyase"/>
</dbReference>
<dbReference type="KEGG" id="vg:24607048"/>
<dbReference type="GO" id="GO:0019058">
    <property type="term" value="P:viral life cycle"/>
    <property type="evidence" value="ECO:0007669"/>
    <property type="project" value="UniProtKB-ARBA"/>
</dbReference>
<dbReference type="RefSeq" id="YP_009151108.1">
    <property type="nucleotide sequence ID" value="NC_027366.1"/>
</dbReference>
<dbReference type="GeneID" id="24607048"/>